<keyword evidence="2" id="KW-0813">Transport</keyword>
<sequence>MIKNAAFVQLLKISNFRSFWFLQVFTLLAMQFYFISLSWITLDVTDSTMILGGLLTITAVPRLILVPLGGVLFDRISPKKLLITNISILVGSTTIFTILLFFLPIHTWMLVLFSIFFGISSALFLPTSFALIPKLVPNDYLQPANSFSQLSMQLSNTFGPALAGTLISAFGVPTVYATMTLFFSISLLCSFLLTNLSPQKNDENTLHDSKLSLINLTKDVVDGFKIINKNKLLLMLVVISALLNLSIIGPQQIGLPYIAKQIPDGGAEHLGFLMSSLGLGTLIGVFIIGFFKDLKSKGISTMVIAIFLGVFWSFVGFTPEYLYITSLFLFLSGICVGMLNVLSVTLIQVHAPPQALGRVMSLQLLGSTGIQPITFLAVGWLLGIISPALLFLYCGIILVATAGISLMFREIRNPSSENTMVNEVEVNEDVTIITVLNELEDIKDNVDNSAYDQKVAAAIKTCQETVASSYFGKEYDWKQHIKC</sequence>
<feature type="transmembrane region" description="Helical" evidence="7">
    <location>
        <begin position="81"/>
        <end position="102"/>
    </location>
</feature>
<feature type="transmembrane region" description="Helical" evidence="7">
    <location>
        <begin position="359"/>
        <end position="382"/>
    </location>
</feature>
<keyword evidence="4 7" id="KW-0812">Transmembrane</keyword>
<dbReference type="CDD" id="cd06173">
    <property type="entry name" value="MFS_MefA_like"/>
    <property type="match status" value="1"/>
</dbReference>
<keyword evidence="3" id="KW-1003">Cell membrane</keyword>
<feature type="transmembrane region" description="Helical" evidence="7">
    <location>
        <begin position="298"/>
        <end position="315"/>
    </location>
</feature>
<organism evidence="9 10">
    <name type="scientific">Pontibacillus chungwhensis</name>
    <dbReference type="NCBI Taxonomy" id="265426"/>
    <lineage>
        <taxon>Bacteria</taxon>
        <taxon>Bacillati</taxon>
        <taxon>Bacillota</taxon>
        <taxon>Bacilli</taxon>
        <taxon>Bacillales</taxon>
        <taxon>Bacillaceae</taxon>
        <taxon>Pontibacillus</taxon>
    </lineage>
</organism>
<dbReference type="PANTHER" id="PTHR23513">
    <property type="entry name" value="INTEGRAL MEMBRANE EFFLUX PROTEIN-RELATED"/>
    <property type="match status" value="1"/>
</dbReference>
<name>A0ABY8UST9_9BACI</name>
<keyword evidence="6 7" id="KW-0472">Membrane</keyword>
<feature type="domain" description="Major facilitator superfamily (MFS) profile" evidence="8">
    <location>
        <begin position="1"/>
        <end position="198"/>
    </location>
</feature>
<dbReference type="RefSeq" id="WP_231417003.1">
    <property type="nucleotide sequence ID" value="NZ_CP126446.1"/>
</dbReference>
<feature type="transmembrane region" description="Helical" evidence="7">
    <location>
        <begin position="48"/>
        <end position="69"/>
    </location>
</feature>
<evidence type="ECO:0000256" key="5">
    <source>
        <dbReference type="ARBA" id="ARBA00022989"/>
    </source>
</evidence>
<evidence type="ECO:0000256" key="3">
    <source>
        <dbReference type="ARBA" id="ARBA00022475"/>
    </source>
</evidence>
<evidence type="ECO:0000256" key="4">
    <source>
        <dbReference type="ARBA" id="ARBA00022692"/>
    </source>
</evidence>
<dbReference type="SUPFAM" id="SSF103473">
    <property type="entry name" value="MFS general substrate transporter"/>
    <property type="match status" value="1"/>
</dbReference>
<dbReference type="PANTHER" id="PTHR23513:SF6">
    <property type="entry name" value="MAJOR FACILITATOR SUPERFAMILY ASSOCIATED DOMAIN-CONTAINING PROTEIN"/>
    <property type="match status" value="1"/>
</dbReference>
<accession>A0ABY8UST9</accession>
<dbReference type="InterPro" id="IPR036259">
    <property type="entry name" value="MFS_trans_sf"/>
</dbReference>
<reference evidence="9 10" key="1">
    <citation type="submission" date="2023-05" db="EMBL/GenBank/DDBJ databases">
        <title>Comparative genomics reveals the evidence of polycyclic aromatic hydrocarbons degradation in moderately halophilic genus Pontibacillus.</title>
        <authorList>
            <person name="Yang H."/>
            <person name="Qian Z."/>
        </authorList>
    </citation>
    <scope>NUCLEOTIDE SEQUENCE [LARGE SCALE GENOMIC DNA]</scope>
    <source>
        <strain evidence="10">HN14</strain>
    </source>
</reference>
<feature type="transmembrane region" description="Helical" evidence="7">
    <location>
        <begin position="108"/>
        <end position="132"/>
    </location>
</feature>
<proteinExistence type="predicted"/>
<feature type="transmembrane region" description="Helical" evidence="7">
    <location>
        <begin position="388"/>
        <end position="408"/>
    </location>
</feature>
<gene>
    <name evidence="9" type="ORF">QNI29_13365</name>
</gene>
<feature type="domain" description="Major facilitator superfamily (MFS) profile" evidence="8">
    <location>
        <begin position="230"/>
        <end position="483"/>
    </location>
</feature>
<evidence type="ECO:0000256" key="6">
    <source>
        <dbReference type="ARBA" id="ARBA00023136"/>
    </source>
</evidence>
<evidence type="ECO:0000256" key="2">
    <source>
        <dbReference type="ARBA" id="ARBA00022448"/>
    </source>
</evidence>
<protein>
    <submittedName>
        <fullName evidence="9">MFS transporter</fullName>
    </submittedName>
</protein>
<feature type="transmembrane region" description="Helical" evidence="7">
    <location>
        <begin position="20"/>
        <end position="42"/>
    </location>
</feature>
<dbReference type="EMBL" id="CP126446">
    <property type="protein sequence ID" value="WIF96737.1"/>
    <property type="molecule type" value="Genomic_DNA"/>
</dbReference>
<evidence type="ECO:0000259" key="8">
    <source>
        <dbReference type="PROSITE" id="PS50850"/>
    </source>
</evidence>
<evidence type="ECO:0000313" key="9">
    <source>
        <dbReference type="EMBL" id="WIF96737.1"/>
    </source>
</evidence>
<dbReference type="InterPro" id="IPR011701">
    <property type="entry name" value="MFS"/>
</dbReference>
<evidence type="ECO:0000256" key="7">
    <source>
        <dbReference type="SAM" id="Phobius"/>
    </source>
</evidence>
<comment type="subcellular location">
    <subcellularLocation>
        <location evidence="1">Cell membrane</location>
        <topology evidence="1">Multi-pass membrane protein</topology>
    </subcellularLocation>
</comment>
<dbReference type="PROSITE" id="PS50850">
    <property type="entry name" value="MFS"/>
    <property type="match status" value="2"/>
</dbReference>
<dbReference type="InterPro" id="IPR020846">
    <property type="entry name" value="MFS_dom"/>
</dbReference>
<dbReference type="Gene3D" id="1.20.1250.20">
    <property type="entry name" value="MFS general substrate transporter like domains"/>
    <property type="match status" value="1"/>
</dbReference>
<feature type="transmembrane region" description="Helical" evidence="7">
    <location>
        <begin position="232"/>
        <end position="250"/>
    </location>
</feature>
<dbReference type="Proteomes" id="UP001236652">
    <property type="component" value="Chromosome"/>
</dbReference>
<evidence type="ECO:0000313" key="10">
    <source>
        <dbReference type="Proteomes" id="UP001236652"/>
    </source>
</evidence>
<feature type="transmembrane region" description="Helical" evidence="7">
    <location>
        <begin position="321"/>
        <end position="347"/>
    </location>
</feature>
<evidence type="ECO:0000256" key="1">
    <source>
        <dbReference type="ARBA" id="ARBA00004651"/>
    </source>
</evidence>
<dbReference type="Pfam" id="PF07690">
    <property type="entry name" value="MFS_1"/>
    <property type="match status" value="1"/>
</dbReference>
<feature type="transmembrane region" description="Helical" evidence="7">
    <location>
        <begin position="176"/>
        <end position="196"/>
    </location>
</feature>
<keyword evidence="10" id="KW-1185">Reference proteome</keyword>
<feature type="transmembrane region" description="Helical" evidence="7">
    <location>
        <begin position="270"/>
        <end position="291"/>
    </location>
</feature>
<keyword evidence="5 7" id="KW-1133">Transmembrane helix</keyword>